<dbReference type="GO" id="GO:0006689">
    <property type="term" value="P:ganglioside catabolic process"/>
    <property type="evidence" value="ECO:0007669"/>
    <property type="project" value="TreeGrafter"/>
</dbReference>
<dbReference type="InterPro" id="IPR011040">
    <property type="entry name" value="Sialidase"/>
</dbReference>
<dbReference type="Pfam" id="PF13385">
    <property type="entry name" value="Laminin_G_3"/>
    <property type="match status" value="1"/>
</dbReference>
<protein>
    <recommendedName>
        <fullName evidence="3">exo-alpha-sialidase</fullName>
        <ecNumber evidence="3">3.2.1.18</ecNumber>
    </recommendedName>
</protein>
<feature type="domain" description="Sialidase" evidence="5">
    <location>
        <begin position="454"/>
        <end position="746"/>
    </location>
</feature>
<keyword evidence="4" id="KW-0732">Signal</keyword>
<dbReference type="SUPFAM" id="SSF50939">
    <property type="entry name" value="Sialidases"/>
    <property type="match status" value="1"/>
</dbReference>
<dbReference type="GO" id="GO:0009313">
    <property type="term" value="P:oligosaccharide catabolic process"/>
    <property type="evidence" value="ECO:0007669"/>
    <property type="project" value="TreeGrafter"/>
</dbReference>
<comment type="catalytic activity">
    <reaction evidence="1">
        <text>Hydrolysis of alpha-(2-&gt;3)-, alpha-(2-&gt;6)-, alpha-(2-&gt;8)- glycosidic linkages of terminal sialic acid residues in oligosaccharides, glycoproteins, glycolipids, colominic acid and synthetic substrates.</text>
        <dbReference type="EC" id="3.2.1.18"/>
    </reaction>
</comment>
<dbReference type="Proteomes" id="UP000184510">
    <property type="component" value="Unassembled WGS sequence"/>
</dbReference>
<dbReference type="InterPro" id="IPR013320">
    <property type="entry name" value="ConA-like_dom_sf"/>
</dbReference>
<dbReference type="STRING" id="1123071.SAMN02745181_0802"/>
<evidence type="ECO:0000256" key="1">
    <source>
        <dbReference type="ARBA" id="ARBA00000427"/>
    </source>
</evidence>
<evidence type="ECO:0000256" key="4">
    <source>
        <dbReference type="SAM" id="SignalP"/>
    </source>
</evidence>
<feature type="chain" id="PRO_5012454939" description="exo-alpha-sialidase" evidence="4">
    <location>
        <begin position="24"/>
        <end position="898"/>
    </location>
</feature>
<reference evidence="6 7" key="1">
    <citation type="submission" date="2016-11" db="EMBL/GenBank/DDBJ databases">
        <authorList>
            <person name="Jaros S."/>
            <person name="Januszkiewicz K."/>
            <person name="Wedrychowicz H."/>
        </authorList>
    </citation>
    <scope>NUCLEOTIDE SEQUENCE [LARGE SCALE GENOMIC DNA]</scope>
    <source>
        <strain evidence="6 7">DSM 18772</strain>
    </source>
</reference>
<dbReference type="CDD" id="cd15482">
    <property type="entry name" value="Sialidase_non-viral"/>
    <property type="match status" value="1"/>
</dbReference>
<dbReference type="PANTHER" id="PTHR10628">
    <property type="entry name" value="SIALIDASE"/>
    <property type="match status" value="1"/>
</dbReference>
<dbReference type="Gene3D" id="2.60.120.200">
    <property type="match status" value="1"/>
</dbReference>
<evidence type="ECO:0000313" key="6">
    <source>
        <dbReference type="EMBL" id="SHI75236.1"/>
    </source>
</evidence>
<keyword evidence="7" id="KW-1185">Reference proteome</keyword>
<dbReference type="OrthoDB" id="189008at2"/>
<dbReference type="Gene3D" id="2.120.10.10">
    <property type="match status" value="1"/>
</dbReference>
<evidence type="ECO:0000256" key="2">
    <source>
        <dbReference type="ARBA" id="ARBA00009348"/>
    </source>
</evidence>
<dbReference type="GO" id="GO:0004308">
    <property type="term" value="F:exo-alpha-sialidase activity"/>
    <property type="evidence" value="ECO:0007669"/>
    <property type="project" value="UniProtKB-EC"/>
</dbReference>
<dbReference type="EMBL" id="FQYR01000002">
    <property type="protein sequence ID" value="SHI75236.1"/>
    <property type="molecule type" value="Genomic_DNA"/>
</dbReference>
<name>A0A1M6DPQ1_9BACT</name>
<dbReference type="EC" id="3.2.1.18" evidence="3"/>
<evidence type="ECO:0000256" key="3">
    <source>
        <dbReference type="ARBA" id="ARBA00012733"/>
    </source>
</evidence>
<evidence type="ECO:0000259" key="5">
    <source>
        <dbReference type="Pfam" id="PF13088"/>
    </source>
</evidence>
<dbReference type="InterPro" id="IPR036278">
    <property type="entry name" value="Sialidase_sf"/>
</dbReference>
<dbReference type="GO" id="GO:0016020">
    <property type="term" value="C:membrane"/>
    <property type="evidence" value="ECO:0007669"/>
    <property type="project" value="TreeGrafter"/>
</dbReference>
<accession>A0A1M6DPQ1</accession>
<organism evidence="6 7">
    <name type="scientific">Rubritalea squalenifaciens DSM 18772</name>
    <dbReference type="NCBI Taxonomy" id="1123071"/>
    <lineage>
        <taxon>Bacteria</taxon>
        <taxon>Pseudomonadati</taxon>
        <taxon>Verrucomicrobiota</taxon>
        <taxon>Verrucomicrobiia</taxon>
        <taxon>Verrucomicrobiales</taxon>
        <taxon>Rubritaleaceae</taxon>
        <taxon>Rubritalea</taxon>
    </lineage>
</organism>
<gene>
    <name evidence="6" type="ORF">SAMN02745181_0802</name>
</gene>
<dbReference type="InParanoid" id="A0A1M6DPQ1"/>
<dbReference type="Pfam" id="PF13088">
    <property type="entry name" value="BNR_2"/>
    <property type="match status" value="1"/>
</dbReference>
<feature type="signal peptide" evidence="4">
    <location>
        <begin position="1"/>
        <end position="23"/>
    </location>
</feature>
<evidence type="ECO:0000313" key="7">
    <source>
        <dbReference type="Proteomes" id="UP000184510"/>
    </source>
</evidence>
<dbReference type="PANTHER" id="PTHR10628:SF30">
    <property type="entry name" value="EXO-ALPHA-SIALIDASE"/>
    <property type="match status" value="1"/>
</dbReference>
<dbReference type="GO" id="GO:0005737">
    <property type="term" value="C:cytoplasm"/>
    <property type="evidence" value="ECO:0007669"/>
    <property type="project" value="TreeGrafter"/>
</dbReference>
<dbReference type="SUPFAM" id="SSF49899">
    <property type="entry name" value="Concanavalin A-like lectins/glucanases"/>
    <property type="match status" value="1"/>
</dbReference>
<sequence>MSLIHNITTFTGLILLSAEFATAQSSPPGTPVAWYKSDQGLVTDGTNVTSWEDQIGSKHLDRVIGTPTFLTQSTASSEAPVLRFDGNDSLWIASSSLSYTGDRTIVVYARINDTNDGFLFDGSSNAGLSRAQIRSNQWQAGIQPSGNGDSADTVTGSVTTGQWQTHTFVFNQWWNSGNTSNDHTVYHYINGTLEHQYDTETNTGLAGLILAGNVAGQRNLNTDIAEVIVYDSALTSTQASDAHSYLSTKWGQPSDVPMSLASADTIQNSQMVLTTQAATYPLVALELNTTGTLSPFNLTSIQFDLAGTTDLQNISAVKIFTGSNPDFSGTADAVITSGLDSTLSVDLSHTLSEGTNAIWVAVQTQTPLSTGNLIDGRILGYTITGPQAGSYSPVNTDPDGALTVGSGVYAHVLRKGGDDGSSSYRIPALVTTNAGTLIAGFDVRWNHSGDLPANVDTAIMRSTDGGITWGPMQIIMDFDANEPGSSGNGVGDPALLVDRVTGRIWCAALWSFGNNGWAGSGPGLSAEDTGQYMLNYSDDDGLTWSTPQSITASIKDSSWNLYFQGPGKGICTRDGVLVFPSQYRDSSGVPRSNFIYSTDQGTTWHTAAPTIPSGSPWTTEAQIVELDSGDLLISMRNHDGRKERLWCTYSWDHETETIADGSWGTPWFDQNCPTVMASVQRHSSTLDGHPYSVILFSNPDNPSARSKMTIRASINEGQSWDYSRKIDDRPAAYSCMTTLPNGDIGILYETGDSSSIATLTFMRFPLSWLVGDTDSDEDGIPDFYEDTNVLDKNNAADATEDADQDGQNNHAEYLASTNAQDASSQLAMKQLNKTDSGLQLQWKSVPNKIYTLEYSSSLQQGSWLPVPGMENIRSNSVLSSLEIPQGNTPQGFYRIRAN</sequence>
<dbReference type="InterPro" id="IPR026856">
    <property type="entry name" value="Sialidase_fam"/>
</dbReference>
<proteinExistence type="inferred from homology"/>
<dbReference type="RefSeq" id="WP_159434783.1">
    <property type="nucleotide sequence ID" value="NZ_FQYR01000002.1"/>
</dbReference>
<dbReference type="AlphaFoldDB" id="A0A1M6DPQ1"/>
<comment type="similarity">
    <text evidence="2">Belongs to the glycosyl hydrolase 33 family.</text>
</comment>